<dbReference type="SUPFAM" id="SSF161245">
    <property type="entry name" value="Zinc hairpin stack"/>
    <property type="match status" value="1"/>
</dbReference>
<feature type="domain" description="CHY-type" evidence="6">
    <location>
        <begin position="81"/>
        <end position="151"/>
    </location>
</feature>
<evidence type="ECO:0000256" key="2">
    <source>
        <dbReference type="ARBA" id="ARBA00022771"/>
    </source>
</evidence>
<keyword evidence="2 4" id="KW-0863">Zinc-finger</keyword>
<dbReference type="GO" id="GO:0016567">
    <property type="term" value="P:protein ubiquitination"/>
    <property type="evidence" value="ECO:0007669"/>
    <property type="project" value="TreeGrafter"/>
</dbReference>
<dbReference type="InterPro" id="IPR008913">
    <property type="entry name" value="Znf_CHY"/>
</dbReference>
<evidence type="ECO:0008006" key="10">
    <source>
        <dbReference type="Google" id="ProtNLM"/>
    </source>
</evidence>
<sequence length="446" mass="51317">MQLESLTVMSPEEMGDQRSLRSRIKQISQLSLDSRAKAVLIQRLMMGRFNKAEQKLIPKNENTLAEAIASVEEKDWLPTYHSESVLGCPHYQRACKLQCHQCSKWVGCRFCHDEQQHEPAHTFLRNKTRWIMCMRCQNVQPPSRECSRCEEEFALYYCEKCKLYDNDEAKDIYHCDKCKLCRLGLGLGIDFFHCDGCHACLSVELQGNHKCIEGATMSNCPICGDYMFTSTRPVVYMSPCGHAIHQHCFEEHTRHSYKCPHCQVTVLNMDAQFRVLDVEIEEQPLPEPYCHWMCIVSCNDCKGRSKCSYHILGLKCGHCLSYNTAQLKLVKPELSSDVGADVAAFEQFDHTMNHTLREDLLRDHLQTEDVSPLINMDSTMLTNIDQYMDAYFKEEGLEKGKESRNVNDFINTSALFDEETGKVSLAERVKSSIDKWRRNGSQDSLD</sequence>
<evidence type="ECO:0000259" key="6">
    <source>
        <dbReference type="PROSITE" id="PS51266"/>
    </source>
</evidence>
<dbReference type="InterPro" id="IPR037275">
    <property type="entry name" value="Znf_CTCHY_sf"/>
</dbReference>
<dbReference type="CDD" id="cd16464">
    <property type="entry name" value="RING-H2_Pirh2-like"/>
    <property type="match status" value="1"/>
</dbReference>
<dbReference type="SUPFAM" id="SSF161219">
    <property type="entry name" value="CHY zinc finger-like"/>
    <property type="match status" value="1"/>
</dbReference>
<accession>A0A1Q3A922</accession>
<dbReference type="Pfam" id="PF14599">
    <property type="entry name" value="zinc_ribbon_6"/>
    <property type="match status" value="1"/>
</dbReference>
<feature type="domain" description="RING-type" evidence="5">
    <location>
        <begin position="220"/>
        <end position="263"/>
    </location>
</feature>
<keyword evidence="3" id="KW-0862">Zinc</keyword>
<dbReference type="GO" id="GO:0006511">
    <property type="term" value="P:ubiquitin-dependent protein catabolic process"/>
    <property type="evidence" value="ECO:0007669"/>
    <property type="project" value="TreeGrafter"/>
</dbReference>
<dbReference type="AlphaFoldDB" id="A0A1Q3A922"/>
<dbReference type="PANTHER" id="PTHR21319">
    <property type="entry name" value="RING FINGER AND CHY ZINC FINGER DOMAIN-CONTAINING PROTEIN 1"/>
    <property type="match status" value="1"/>
</dbReference>
<evidence type="ECO:0000259" key="5">
    <source>
        <dbReference type="PROSITE" id="PS50089"/>
    </source>
</evidence>
<dbReference type="InterPro" id="IPR001841">
    <property type="entry name" value="Znf_RING"/>
</dbReference>
<evidence type="ECO:0000256" key="1">
    <source>
        <dbReference type="ARBA" id="ARBA00022723"/>
    </source>
</evidence>
<evidence type="ECO:0000256" key="3">
    <source>
        <dbReference type="ARBA" id="ARBA00022833"/>
    </source>
</evidence>
<evidence type="ECO:0000313" key="9">
    <source>
        <dbReference type="Proteomes" id="UP000187013"/>
    </source>
</evidence>
<dbReference type="Proteomes" id="UP000187013">
    <property type="component" value="Unassembled WGS sequence"/>
</dbReference>
<keyword evidence="1" id="KW-0479">Metal-binding</keyword>
<dbReference type="SMART" id="SM00184">
    <property type="entry name" value="RING"/>
    <property type="match status" value="1"/>
</dbReference>
<comment type="caution">
    <text evidence="8">The sequence shown here is derived from an EMBL/GenBank/DDBJ whole genome shotgun (WGS) entry which is preliminary data.</text>
</comment>
<dbReference type="Gene3D" id="3.30.40.10">
    <property type="entry name" value="Zinc/RING finger domain, C3HC4 (zinc finger)"/>
    <property type="match status" value="1"/>
</dbReference>
<dbReference type="PROSITE" id="PS51270">
    <property type="entry name" value="ZF_CTCHY"/>
    <property type="match status" value="1"/>
</dbReference>
<organism evidence="8 9">
    <name type="scientific">Zygosaccharomyces rouxii</name>
    <dbReference type="NCBI Taxonomy" id="4956"/>
    <lineage>
        <taxon>Eukaryota</taxon>
        <taxon>Fungi</taxon>
        <taxon>Dikarya</taxon>
        <taxon>Ascomycota</taxon>
        <taxon>Saccharomycotina</taxon>
        <taxon>Saccharomycetes</taxon>
        <taxon>Saccharomycetales</taxon>
        <taxon>Saccharomycetaceae</taxon>
        <taxon>Zygosaccharomyces</taxon>
    </lineage>
</organism>
<dbReference type="InterPro" id="IPR013083">
    <property type="entry name" value="Znf_RING/FYVE/PHD"/>
</dbReference>
<evidence type="ECO:0000256" key="4">
    <source>
        <dbReference type="PROSITE-ProRule" id="PRU00601"/>
    </source>
</evidence>
<feature type="domain" description="CTCHY-type" evidence="7">
    <location>
        <begin position="153"/>
        <end position="219"/>
    </location>
</feature>
<dbReference type="InterPro" id="IPR017921">
    <property type="entry name" value="Znf_CTCHY"/>
</dbReference>
<protein>
    <recommendedName>
        <fullName evidence="10">RING-type domain-containing protein</fullName>
    </recommendedName>
</protein>
<gene>
    <name evidence="8" type="ORF">ZYGR_0AG00810</name>
</gene>
<dbReference type="EMBL" id="BDGX01000033">
    <property type="protein sequence ID" value="GAV52090.1"/>
    <property type="molecule type" value="Genomic_DNA"/>
</dbReference>
<dbReference type="Gene3D" id="2.20.28.10">
    <property type="match status" value="1"/>
</dbReference>
<dbReference type="GO" id="GO:0005634">
    <property type="term" value="C:nucleus"/>
    <property type="evidence" value="ECO:0007669"/>
    <property type="project" value="TreeGrafter"/>
</dbReference>
<name>A0A1Q3A922_ZYGRO</name>
<reference evidence="8 9" key="1">
    <citation type="submission" date="2016-08" db="EMBL/GenBank/DDBJ databases">
        <title>Draft genome sequence of allopolyploid Zygosaccharomyces rouxii.</title>
        <authorList>
            <person name="Watanabe J."/>
            <person name="Uehara K."/>
            <person name="Mogi Y."/>
            <person name="Tsukioka Y."/>
        </authorList>
    </citation>
    <scope>NUCLEOTIDE SEQUENCE [LARGE SCALE GENOMIC DNA]</scope>
    <source>
        <strain evidence="8 9">NBRC 110957</strain>
    </source>
</reference>
<dbReference type="InterPro" id="IPR039512">
    <property type="entry name" value="RCHY1_zinc-ribbon"/>
</dbReference>
<dbReference type="GO" id="GO:0008270">
    <property type="term" value="F:zinc ion binding"/>
    <property type="evidence" value="ECO:0007669"/>
    <property type="project" value="UniProtKB-KW"/>
</dbReference>
<dbReference type="Pfam" id="PF05495">
    <property type="entry name" value="zf-CHY"/>
    <property type="match status" value="1"/>
</dbReference>
<dbReference type="Pfam" id="PF13639">
    <property type="entry name" value="zf-RING_2"/>
    <property type="match status" value="1"/>
</dbReference>
<dbReference type="PANTHER" id="PTHR21319:SF0">
    <property type="entry name" value="AND RING FINGER DOMAIN PROTEIN, PUTATIVE (AFU_ORTHOLOGUE AFUA_1G08900)-RELATED"/>
    <property type="match status" value="1"/>
</dbReference>
<dbReference type="GO" id="GO:0061630">
    <property type="term" value="F:ubiquitin protein ligase activity"/>
    <property type="evidence" value="ECO:0007669"/>
    <property type="project" value="TreeGrafter"/>
</dbReference>
<dbReference type="InterPro" id="IPR037274">
    <property type="entry name" value="Znf_CHY_sf"/>
</dbReference>
<dbReference type="OrthoDB" id="411372at2759"/>
<dbReference type="PROSITE" id="PS51266">
    <property type="entry name" value="ZF_CHY"/>
    <property type="match status" value="1"/>
</dbReference>
<dbReference type="SUPFAM" id="SSF57850">
    <property type="entry name" value="RING/U-box"/>
    <property type="match status" value="1"/>
</dbReference>
<evidence type="ECO:0000313" key="8">
    <source>
        <dbReference type="EMBL" id="GAV52090.1"/>
    </source>
</evidence>
<evidence type="ECO:0000259" key="7">
    <source>
        <dbReference type="PROSITE" id="PS51270"/>
    </source>
</evidence>
<proteinExistence type="predicted"/>
<dbReference type="PROSITE" id="PS50089">
    <property type="entry name" value="ZF_RING_2"/>
    <property type="match status" value="1"/>
</dbReference>